<dbReference type="InterPro" id="IPR011041">
    <property type="entry name" value="Quinoprot_gluc/sorb_DH_b-prop"/>
</dbReference>
<dbReference type="Pfam" id="PF18962">
    <property type="entry name" value="Por_Secre_tail"/>
    <property type="match status" value="1"/>
</dbReference>
<accession>A0ABS4BX70</accession>
<dbReference type="RefSeq" id="WP_209656074.1">
    <property type="nucleotide sequence ID" value="NZ_JAGJCB010000018.1"/>
</dbReference>
<comment type="caution">
    <text evidence="4">The sequence shown here is derived from an EMBL/GenBank/DDBJ whole genome shotgun (WGS) entry which is preliminary data.</text>
</comment>
<name>A0ABS4BX70_9FLAO</name>
<keyword evidence="5" id="KW-1185">Reference proteome</keyword>
<dbReference type="PANTHER" id="PTHR19328">
    <property type="entry name" value="HEDGEHOG-INTERACTING PROTEIN"/>
    <property type="match status" value="1"/>
</dbReference>
<organism evidence="4 5">
    <name type="scientific">Mariniflexile gromovii</name>
    <dbReference type="NCBI Taxonomy" id="362523"/>
    <lineage>
        <taxon>Bacteria</taxon>
        <taxon>Pseudomonadati</taxon>
        <taxon>Bacteroidota</taxon>
        <taxon>Flavobacteriia</taxon>
        <taxon>Flavobacteriales</taxon>
        <taxon>Flavobacteriaceae</taxon>
        <taxon>Mariniflexile</taxon>
    </lineage>
</organism>
<evidence type="ECO:0000256" key="1">
    <source>
        <dbReference type="ARBA" id="ARBA00022729"/>
    </source>
</evidence>
<gene>
    <name evidence="4" type="ORF">J8H85_15280</name>
</gene>
<dbReference type="Gene3D" id="2.120.10.30">
    <property type="entry name" value="TolB, C-terminal domain"/>
    <property type="match status" value="1"/>
</dbReference>
<protein>
    <submittedName>
        <fullName evidence="4">PQQ-dependent sugar dehydrogenase</fullName>
    </submittedName>
</protein>
<dbReference type="Proteomes" id="UP000670776">
    <property type="component" value="Unassembled WGS sequence"/>
</dbReference>
<proteinExistence type="predicted"/>
<keyword evidence="1" id="KW-0732">Signal</keyword>
<evidence type="ECO:0000313" key="4">
    <source>
        <dbReference type="EMBL" id="MBP0905194.1"/>
    </source>
</evidence>
<dbReference type="InterPro" id="IPR012938">
    <property type="entry name" value="Glc/Sorbosone_DH"/>
</dbReference>
<dbReference type="Pfam" id="PF07995">
    <property type="entry name" value="GSDH"/>
    <property type="match status" value="1"/>
</dbReference>
<reference evidence="4 5" key="1">
    <citation type="submission" date="2021-04" db="EMBL/GenBank/DDBJ databases">
        <title>Mariniflexile gromovii gen. nov., sp. nov., a gliding bacterium isolated from the sea urchin Strongylocentrotus intermedius.</title>
        <authorList>
            <person name="Ko S."/>
            <person name="Le V."/>
            <person name="Ahn C.-Y."/>
            <person name="Oh H.-M."/>
        </authorList>
    </citation>
    <scope>NUCLEOTIDE SEQUENCE [LARGE SCALE GENOMIC DNA]</scope>
    <source>
        <strain evidence="4 5">KCTC 12570</strain>
    </source>
</reference>
<dbReference type="InterPro" id="IPR026444">
    <property type="entry name" value="Secre_tail"/>
</dbReference>
<dbReference type="SUPFAM" id="SSF50952">
    <property type="entry name" value="Soluble quinoprotein glucose dehydrogenase"/>
    <property type="match status" value="1"/>
</dbReference>
<evidence type="ECO:0000259" key="2">
    <source>
        <dbReference type="Pfam" id="PF07995"/>
    </source>
</evidence>
<dbReference type="EMBL" id="JAGJCB010000018">
    <property type="protein sequence ID" value="MBP0905194.1"/>
    <property type="molecule type" value="Genomic_DNA"/>
</dbReference>
<dbReference type="NCBIfam" id="TIGR04183">
    <property type="entry name" value="Por_Secre_tail"/>
    <property type="match status" value="1"/>
</dbReference>
<dbReference type="PANTHER" id="PTHR19328:SF75">
    <property type="entry name" value="ALDOSE SUGAR DEHYDROGENASE YLII"/>
    <property type="match status" value="1"/>
</dbReference>
<feature type="domain" description="Secretion system C-terminal sorting" evidence="3">
    <location>
        <begin position="394"/>
        <end position="467"/>
    </location>
</feature>
<sequence>MKKTTFLFIICFTSIIAAQNIQIELVANGFEAPVSIKNANDSKLFIVERKGVIKILNANGSVNSTAFLDIDSKVSDSGGERGLLGLAFHPNYSSNGFFYVNYVNNSGNTVIARYSRTNETTADVNSELILLTINQPASNHNGGDMNFGSDGYLYIASGDGGGAGDPSNYAQSLNTLLGKLLRIDVDNTSNGNNYAIPSNNPYLNDGDTNTLPEIWAYGLRNPWKFSFDKTTSDIWIADVGQDNYEEINKINTANGAGNNFGWRCFEGNNHIFNSTGNCSTIDFNNTVAPVAEYPHVGTGCSGSITGGYLYRGSLYSSFIGKYFFADYCKQTIGILTDTGSGWSLSFQTPNITAGWTTFGEDVNGEIYIAGGSSIYKIVDANLSVKDDTISNIKIYPNPTNNILNFNVSQISNPLAYIKVIDIQGKQIKSITSISSPVTTISINNLANGMYFIELSDISGVKAIKKLIKY</sequence>
<evidence type="ECO:0000259" key="3">
    <source>
        <dbReference type="Pfam" id="PF18962"/>
    </source>
</evidence>
<dbReference type="InterPro" id="IPR011042">
    <property type="entry name" value="6-blade_b-propeller_TolB-like"/>
</dbReference>
<feature type="domain" description="Glucose/Sorbosone dehydrogenase" evidence="2">
    <location>
        <begin position="30"/>
        <end position="333"/>
    </location>
</feature>
<evidence type="ECO:0000313" key="5">
    <source>
        <dbReference type="Proteomes" id="UP000670776"/>
    </source>
</evidence>